<comment type="caution">
    <text evidence="2">The sequence shown here is derived from an EMBL/GenBank/DDBJ whole genome shotgun (WGS) entry which is preliminary data.</text>
</comment>
<proteinExistence type="predicted"/>
<protein>
    <submittedName>
        <fullName evidence="2">GNAT family N-acetyltransferase</fullName>
        <ecNumber evidence="2">2.3.1.-</ecNumber>
    </submittedName>
</protein>
<dbReference type="SUPFAM" id="SSF55729">
    <property type="entry name" value="Acyl-CoA N-acyltransferases (Nat)"/>
    <property type="match status" value="1"/>
</dbReference>
<dbReference type="InterPro" id="IPR000182">
    <property type="entry name" value="GNAT_dom"/>
</dbReference>
<dbReference type="RefSeq" id="WP_273189803.1">
    <property type="nucleotide sequence ID" value="NZ_DYUZ01000020.1"/>
</dbReference>
<accession>A0A921LTB1</accession>
<dbReference type="Gene3D" id="3.40.630.30">
    <property type="match status" value="1"/>
</dbReference>
<organism evidence="2 3">
    <name type="scientific">Enorma phocaeensis</name>
    <dbReference type="NCBI Taxonomy" id="1871019"/>
    <lineage>
        <taxon>Bacteria</taxon>
        <taxon>Bacillati</taxon>
        <taxon>Actinomycetota</taxon>
        <taxon>Coriobacteriia</taxon>
        <taxon>Coriobacteriales</taxon>
        <taxon>Coriobacteriaceae</taxon>
        <taxon>Enorma</taxon>
    </lineage>
</organism>
<keyword evidence="2" id="KW-0808">Transferase</keyword>
<evidence type="ECO:0000313" key="2">
    <source>
        <dbReference type="EMBL" id="HJG37189.1"/>
    </source>
</evidence>
<keyword evidence="2" id="KW-0012">Acyltransferase</keyword>
<evidence type="ECO:0000259" key="1">
    <source>
        <dbReference type="PROSITE" id="PS51186"/>
    </source>
</evidence>
<dbReference type="Proteomes" id="UP000753256">
    <property type="component" value="Unassembled WGS sequence"/>
</dbReference>
<name>A0A921LTB1_9ACTN</name>
<dbReference type="EMBL" id="DYUZ01000020">
    <property type="protein sequence ID" value="HJG37189.1"/>
    <property type="molecule type" value="Genomic_DNA"/>
</dbReference>
<dbReference type="InterPro" id="IPR016181">
    <property type="entry name" value="Acyl_CoA_acyltransferase"/>
</dbReference>
<feature type="domain" description="N-acetyltransferase" evidence="1">
    <location>
        <begin position="4"/>
        <end position="183"/>
    </location>
</feature>
<gene>
    <name evidence="2" type="ORF">K8V70_04930</name>
</gene>
<sequence length="183" mass="20099">MNSLVMRRAVMDDAARVMDIIEDGKRSIARFGIDQWQCGYPNIDSVASDIELNSCYVAEDDKGTALGTLALLKGHDLEYESADLPWLTSNGKAAEAPTYAAIHRCATAQAALNRGIMAFMFSKATELAKRAGKTSLRIDTHPGNAAMRSFLTKQGFQEIGLFSLQSDDRTESDLTRIAYEKLI</sequence>
<dbReference type="AlphaFoldDB" id="A0A921LTB1"/>
<reference evidence="2" key="2">
    <citation type="submission" date="2021-09" db="EMBL/GenBank/DDBJ databases">
        <authorList>
            <person name="Gilroy R."/>
        </authorList>
    </citation>
    <scope>NUCLEOTIDE SEQUENCE</scope>
    <source>
        <strain evidence="2">ChiHjej13B12-9602</strain>
    </source>
</reference>
<dbReference type="PROSITE" id="PS51186">
    <property type="entry name" value="GNAT"/>
    <property type="match status" value="1"/>
</dbReference>
<reference evidence="2" key="1">
    <citation type="journal article" date="2021" name="PeerJ">
        <title>Extensive microbial diversity within the chicken gut microbiome revealed by metagenomics and culture.</title>
        <authorList>
            <person name="Gilroy R."/>
            <person name="Ravi A."/>
            <person name="Getino M."/>
            <person name="Pursley I."/>
            <person name="Horton D.L."/>
            <person name="Alikhan N.F."/>
            <person name="Baker D."/>
            <person name="Gharbi K."/>
            <person name="Hall N."/>
            <person name="Watson M."/>
            <person name="Adriaenssens E.M."/>
            <person name="Foster-Nyarko E."/>
            <person name="Jarju S."/>
            <person name="Secka A."/>
            <person name="Antonio M."/>
            <person name="Oren A."/>
            <person name="Chaudhuri R.R."/>
            <person name="La Ragione R."/>
            <person name="Hildebrand F."/>
            <person name="Pallen M.J."/>
        </authorList>
    </citation>
    <scope>NUCLEOTIDE SEQUENCE</scope>
    <source>
        <strain evidence="2">ChiHjej13B12-9602</strain>
    </source>
</reference>
<dbReference type="EC" id="2.3.1.-" evidence="2"/>
<dbReference type="Pfam" id="PF00583">
    <property type="entry name" value="Acetyltransf_1"/>
    <property type="match status" value="1"/>
</dbReference>
<evidence type="ECO:0000313" key="3">
    <source>
        <dbReference type="Proteomes" id="UP000753256"/>
    </source>
</evidence>
<dbReference type="GO" id="GO:0016747">
    <property type="term" value="F:acyltransferase activity, transferring groups other than amino-acyl groups"/>
    <property type="evidence" value="ECO:0007669"/>
    <property type="project" value="InterPro"/>
</dbReference>